<organism evidence="3">
    <name type="scientific">marine metagenome</name>
    <dbReference type="NCBI Taxonomy" id="408172"/>
    <lineage>
        <taxon>unclassified sequences</taxon>
        <taxon>metagenomes</taxon>
        <taxon>ecological metagenomes</taxon>
    </lineage>
</organism>
<dbReference type="InterPro" id="IPR011042">
    <property type="entry name" value="6-blade_b-propeller_TolB-like"/>
</dbReference>
<proteinExistence type="predicted"/>
<dbReference type="AlphaFoldDB" id="A0A382LN24"/>
<evidence type="ECO:0000259" key="2">
    <source>
        <dbReference type="Pfam" id="PF07995"/>
    </source>
</evidence>
<evidence type="ECO:0000256" key="1">
    <source>
        <dbReference type="SAM" id="MobiDB-lite"/>
    </source>
</evidence>
<evidence type="ECO:0000313" key="3">
    <source>
        <dbReference type="EMBL" id="SVC37966.1"/>
    </source>
</evidence>
<feature type="region of interest" description="Disordered" evidence="1">
    <location>
        <begin position="224"/>
        <end position="244"/>
    </location>
</feature>
<feature type="domain" description="Glucose/Sorbosone dehydrogenase" evidence="2">
    <location>
        <begin position="39"/>
        <end position="242"/>
    </location>
</feature>
<name>A0A382LN24_9ZZZZ</name>
<dbReference type="Pfam" id="PF07995">
    <property type="entry name" value="GSDH"/>
    <property type="match status" value="1"/>
</dbReference>
<dbReference type="PANTHER" id="PTHR19328">
    <property type="entry name" value="HEDGEHOG-INTERACTING PROTEIN"/>
    <property type="match status" value="1"/>
</dbReference>
<dbReference type="PANTHER" id="PTHR19328:SF75">
    <property type="entry name" value="ALDOSE SUGAR DEHYDROGENASE YLII"/>
    <property type="match status" value="1"/>
</dbReference>
<dbReference type="SUPFAM" id="SSF50952">
    <property type="entry name" value="Soluble quinoprotein glucose dehydrogenase"/>
    <property type="match status" value="1"/>
</dbReference>
<gene>
    <name evidence="3" type="ORF">METZ01_LOCUS290820</name>
</gene>
<protein>
    <recommendedName>
        <fullName evidence="2">Glucose/Sorbosone dehydrogenase domain-containing protein</fullName>
    </recommendedName>
</protein>
<reference evidence="3" key="1">
    <citation type="submission" date="2018-05" db="EMBL/GenBank/DDBJ databases">
        <authorList>
            <person name="Lanie J.A."/>
            <person name="Ng W.-L."/>
            <person name="Kazmierczak K.M."/>
            <person name="Andrzejewski T.M."/>
            <person name="Davidsen T.M."/>
            <person name="Wayne K.J."/>
            <person name="Tettelin H."/>
            <person name="Glass J.I."/>
            <person name="Rusch D."/>
            <person name="Podicherti R."/>
            <person name="Tsui H.-C.T."/>
            <person name="Winkler M.E."/>
        </authorList>
    </citation>
    <scope>NUCLEOTIDE SEQUENCE</scope>
</reference>
<dbReference type="Gene3D" id="2.120.10.30">
    <property type="entry name" value="TolB, C-terminal domain"/>
    <property type="match status" value="1"/>
</dbReference>
<feature type="non-terminal residue" evidence="3">
    <location>
        <position position="244"/>
    </location>
</feature>
<sequence length="244" mass="26916">MTKPTMALTVAFVFFFCTASLTAKAFDVKLEEVANKLTAPLLLVEAPDNTHRKFIIEQVGLIKVLMPDGKVLDDPFLDISKKLTDLNPVFDEEGLLGLAFHPDFGSNGKFYVTYTGPIRKDASLPVKLWWENTETLAEFSVSKDNPNKADPASERVIMHVDQPQFNHNGGWISFGPDGYLYFSLGDGGYKNDWGPGHDPSLGSGQDTGTRLGTILRIDVNTPDTENELPYSVPKDNPFVGEDGF</sequence>
<dbReference type="InterPro" id="IPR012938">
    <property type="entry name" value="Glc/Sorbosone_DH"/>
</dbReference>
<dbReference type="InterPro" id="IPR011041">
    <property type="entry name" value="Quinoprot_gluc/sorb_DH_b-prop"/>
</dbReference>
<accession>A0A382LN24</accession>
<dbReference type="EMBL" id="UINC01088062">
    <property type="protein sequence ID" value="SVC37966.1"/>
    <property type="molecule type" value="Genomic_DNA"/>
</dbReference>